<protein>
    <submittedName>
        <fullName evidence="2">Uncharacterized protein</fullName>
    </submittedName>
</protein>
<reference evidence="3" key="1">
    <citation type="journal article" date="2023" name="Proc. Natl. Acad. Sci. U.S.A.">
        <title>Genomic and structural basis for evolution of tropane alkaloid biosynthesis.</title>
        <authorList>
            <person name="Wanga Y.-J."/>
            <person name="Taina T."/>
            <person name="Yua J.-Y."/>
            <person name="Lia J."/>
            <person name="Xua B."/>
            <person name="Chenc J."/>
            <person name="D'Auriad J.C."/>
            <person name="Huanga J.-P."/>
            <person name="Huanga S.-X."/>
        </authorList>
    </citation>
    <scope>NUCLEOTIDE SEQUENCE [LARGE SCALE GENOMIC DNA]</scope>
    <source>
        <strain evidence="3">cv. KIB-2019</strain>
    </source>
</reference>
<feature type="region of interest" description="Disordered" evidence="1">
    <location>
        <begin position="66"/>
        <end position="89"/>
    </location>
</feature>
<gene>
    <name evidence="2" type="ORF">K7X08_003684</name>
</gene>
<evidence type="ECO:0000256" key="1">
    <source>
        <dbReference type="SAM" id="MobiDB-lite"/>
    </source>
</evidence>
<dbReference type="AlphaFoldDB" id="A0A9Q1MJ03"/>
<dbReference type="PROSITE" id="PS51257">
    <property type="entry name" value="PROKAR_LIPOPROTEIN"/>
    <property type="match status" value="1"/>
</dbReference>
<organism evidence="2 3">
    <name type="scientific">Anisodus acutangulus</name>
    <dbReference type="NCBI Taxonomy" id="402998"/>
    <lineage>
        <taxon>Eukaryota</taxon>
        <taxon>Viridiplantae</taxon>
        <taxon>Streptophyta</taxon>
        <taxon>Embryophyta</taxon>
        <taxon>Tracheophyta</taxon>
        <taxon>Spermatophyta</taxon>
        <taxon>Magnoliopsida</taxon>
        <taxon>eudicotyledons</taxon>
        <taxon>Gunneridae</taxon>
        <taxon>Pentapetalae</taxon>
        <taxon>asterids</taxon>
        <taxon>lamiids</taxon>
        <taxon>Solanales</taxon>
        <taxon>Solanaceae</taxon>
        <taxon>Solanoideae</taxon>
        <taxon>Hyoscyameae</taxon>
        <taxon>Anisodus</taxon>
    </lineage>
</organism>
<name>A0A9Q1MJ03_9SOLA</name>
<sequence length="173" mass="19620">MTEFGFRNNEPYPYAYHYSNGVLSCVEFSDGSIRTSSTTDFLLEVLRWLQEQRRRLDQMIAPTEFKEKQQTSNDTDIVEDHFPNSDGVDKLEKEEPFSEVHDTEIAAPHAFHNFDRVEAEISSLQQEMSPDSSGVDFIPSENARTYLSAGGHGEAAVIAWGNHHKSFSCGRIN</sequence>
<proteinExistence type="predicted"/>
<evidence type="ECO:0000313" key="3">
    <source>
        <dbReference type="Proteomes" id="UP001152561"/>
    </source>
</evidence>
<dbReference type="Proteomes" id="UP001152561">
    <property type="component" value="Unassembled WGS sequence"/>
</dbReference>
<comment type="caution">
    <text evidence="2">The sequence shown here is derived from an EMBL/GenBank/DDBJ whole genome shotgun (WGS) entry which is preliminary data.</text>
</comment>
<feature type="compositionally biased region" description="Basic and acidic residues" evidence="1">
    <location>
        <begin position="78"/>
        <end position="89"/>
    </location>
</feature>
<evidence type="ECO:0000313" key="2">
    <source>
        <dbReference type="EMBL" id="KAJ8559626.1"/>
    </source>
</evidence>
<keyword evidence="3" id="KW-1185">Reference proteome</keyword>
<accession>A0A9Q1MJ03</accession>
<dbReference type="EMBL" id="JAJAGQ010000006">
    <property type="protein sequence ID" value="KAJ8559626.1"/>
    <property type="molecule type" value="Genomic_DNA"/>
</dbReference>